<feature type="domain" description="Ferric reductase NAD binding" evidence="12">
    <location>
        <begin position="897"/>
        <end position="1026"/>
    </location>
</feature>
<evidence type="ECO:0000256" key="7">
    <source>
        <dbReference type="ARBA" id="ARBA00023065"/>
    </source>
</evidence>
<dbReference type="SFLD" id="SFLDG01168">
    <property type="entry name" value="Ferric_reductase_subgroup_(FRE"/>
    <property type="match status" value="1"/>
</dbReference>
<dbReference type="KEGG" id="clup:CLUP02_14189"/>
<evidence type="ECO:0000256" key="5">
    <source>
        <dbReference type="ARBA" id="ARBA00022989"/>
    </source>
</evidence>
<sequence>MVNLFIHSASRKQMSLNHNRVHVNGSASWPKSTDLIGIIGLIPASPTTAEDLWSSRVESSYGSNWCQETVIPSVDQINPLCPQWGTPNDLGKYPESACQLPSASIKPRLSHTIWPSAKDMFLQAVAKFSSGKNTEVLIRLHRYLRPVLTGSGACGQTLMGSATAAFAALGAASVAQLRIAAEPIPVWWLLPRFASWSRLEVPIVSMKEAIEGPEIPPSALGLVNRETVGNASHETRGEPMPRTFCTQRIPPYFFVLRSPRPGNLSFYLLQPHLSTTYQQHHRDLFGDPCIGITRTPRSACFVDANTRNSAVKMRAPPSGLRLLPPTLIAALCLFVASASALAGSGGVCFDTCSNTLRQPQFNDTQSYNGSLPSRSRLIPQCVSQLHIKSLYLCADLHCDLTHRVAGLSNVNHTCQAYMNTSLPPFEIVAGYSDEDIAGLRRLTKAEGSNSSTVLNEVVLPADAYYQIWFDSLESVEYTYGNHYRYGFYVIVFWFIVVAIGLGSRLVSAIGNLQKQEWDSRKSSSILHWSALWLKRYITVPATFGYRCSQNLGWCTIPPRIQSLTIFTFIAANVFFCVHGYWIFSGHMYWPQKYHLVWRYVADRTGIISFANFPIIWLFGMRNNLLMWLTGWDFGTYNNFHRWVARVSTLQAVTHSVGYVVLVFDDGDWNYWMSYWHQMWWIEGWFATVGMCALLFASVFWMRRKQYELFLVLHILLHVSIFLGQFDILFWVPCLIWIGDRILRMSRTLSFNLKFWNTFALATYDANSNIVRINVPYSTSFYEPKAGTYYYLHVLSDKRFWESHPFTMACTTTNMNVRRKSSSEQTPLLVAGEHDIEPISEVGYEPRRGEPSMTFLIRPYDSFTGRLREDAAAQWPRPARLRVLVEGPYGHKQPFNQFDDLLFIVGGSGIVVPLAHLAELTKASSKTRSIKIVWAVRELSFAVDVLRHDFEDAFDCGKLSVDIYVTQHSLASNAPRPEEWPEQVRLLHGRPEVREDVQDAATAADKASLAVIACGPAVVADDARKSVVEMLGRGWSRIEYFQESFNW</sequence>
<evidence type="ECO:0000256" key="1">
    <source>
        <dbReference type="ARBA" id="ARBA00004141"/>
    </source>
</evidence>
<dbReference type="Pfam" id="PF08022">
    <property type="entry name" value="FAD_binding_8"/>
    <property type="match status" value="1"/>
</dbReference>
<dbReference type="InterPro" id="IPR013112">
    <property type="entry name" value="FAD-bd_8"/>
</dbReference>
<evidence type="ECO:0000259" key="10">
    <source>
        <dbReference type="Pfam" id="PF01794"/>
    </source>
</evidence>
<feature type="transmembrane region" description="Helical" evidence="9">
    <location>
        <begin position="603"/>
        <end position="621"/>
    </location>
</feature>
<keyword evidence="14" id="KW-1185">Reference proteome</keyword>
<keyword evidence="4" id="KW-0249">Electron transport</keyword>
<feature type="transmembrane region" description="Helical" evidence="9">
    <location>
        <begin position="485"/>
        <end position="506"/>
    </location>
</feature>
<dbReference type="InterPro" id="IPR013121">
    <property type="entry name" value="Fe_red_NAD-bd_6"/>
</dbReference>
<dbReference type="AlphaFoldDB" id="A0A9Q8T3K8"/>
<dbReference type="Pfam" id="PF01794">
    <property type="entry name" value="Ferric_reduct"/>
    <property type="match status" value="1"/>
</dbReference>
<keyword evidence="7" id="KW-0406">Ion transport</keyword>
<reference evidence="13" key="1">
    <citation type="journal article" date="2021" name="Mol. Plant Microbe Interact.">
        <title>Complete Genome Sequence of the Plant-Pathogenic Fungus Colletotrichum lupini.</title>
        <authorList>
            <person name="Baroncelli R."/>
            <person name="Pensec F."/>
            <person name="Da Lio D."/>
            <person name="Boufleur T."/>
            <person name="Vicente I."/>
            <person name="Sarrocco S."/>
            <person name="Picot A."/>
            <person name="Baraldi E."/>
            <person name="Sukno S."/>
            <person name="Thon M."/>
            <person name="Le Floch G."/>
        </authorList>
    </citation>
    <scope>NUCLEOTIDE SEQUENCE</scope>
    <source>
        <strain evidence="13">IMI 504893</strain>
    </source>
</reference>
<dbReference type="Gene3D" id="3.40.50.80">
    <property type="entry name" value="Nucleotide-binding domain of ferredoxin-NADP reductase (FNR) module"/>
    <property type="match status" value="1"/>
</dbReference>
<name>A0A9Q8T3K8_9PEZI</name>
<dbReference type="CDD" id="cd06186">
    <property type="entry name" value="NOX_Duox_like_FAD_NADP"/>
    <property type="match status" value="1"/>
</dbReference>
<evidence type="ECO:0000256" key="3">
    <source>
        <dbReference type="ARBA" id="ARBA00022692"/>
    </source>
</evidence>
<comment type="subcellular location">
    <subcellularLocation>
        <location evidence="1">Membrane</location>
        <topology evidence="1">Multi-pass membrane protein</topology>
    </subcellularLocation>
</comment>
<dbReference type="RefSeq" id="XP_049150267.1">
    <property type="nucleotide sequence ID" value="XM_049293121.1"/>
</dbReference>
<dbReference type="GO" id="GO:0006826">
    <property type="term" value="P:iron ion transport"/>
    <property type="evidence" value="ECO:0007669"/>
    <property type="project" value="TreeGrafter"/>
</dbReference>
<gene>
    <name evidence="13" type="ORF">CLUP02_14189</name>
</gene>
<evidence type="ECO:0000256" key="2">
    <source>
        <dbReference type="ARBA" id="ARBA00022448"/>
    </source>
</evidence>
<feature type="transmembrane region" description="Helical" evidence="9">
    <location>
        <begin position="563"/>
        <end position="583"/>
    </location>
</feature>
<keyword evidence="3 9" id="KW-0812">Transmembrane</keyword>
<feature type="domain" description="FAD-binding 8" evidence="11">
    <location>
        <begin position="765"/>
        <end position="891"/>
    </location>
</feature>
<keyword evidence="6" id="KW-0560">Oxidoreductase</keyword>
<keyword evidence="8 9" id="KW-0472">Membrane</keyword>
<protein>
    <submittedName>
        <fullName evidence="13">Ferric reductase like transmembrane component</fullName>
    </submittedName>
</protein>
<evidence type="ECO:0000256" key="4">
    <source>
        <dbReference type="ARBA" id="ARBA00022982"/>
    </source>
</evidence>
<dbReference type="GO" id="GO:0000293">
    <property type="term" value="F:ferric-chelate reductase activity"/>
    <property type="evidence" value="ECO:0007669"/>
    <property type="project" value="UniProtKB-ARBA"/>
</dbReference>
<dbReference type="GO" id="GO:0015677">
    <property type="term" value="P:copper ion import"/>
    <property type="evidence" value="ECO:0007669"/>
    <property type="project" value="TreeGrafter"/>
</dbReference>
<dbReference type="GeneID" id="73348131"/>
<keyword evidence="2" id="KW-0813">Transport</keyword>
<evidence type="ECO:0000259" key="12">
    <source>
        <dbReference type="Pfam" id="PF08030"/>
    </source>
</evidence>
<dbReference type="GO" id="GO:0006879">
    <property type="term" value="P:intracellular iron ion homeostasis"/>
    <property type="evidence" value="ECO:0007669"/>
    <property type="project" value="TreeGrafter"/>
</dbReference>
<dbReference type="SFLD" id="SFLDS00052">
    <property type="entry name" value="Ferric_Reductase_Domain"/>
    <property type="match status" value="1"/>
</dbReference>
<dbReference type="InterPro" id="IPR051410">
    <property type="entry name" value="Ferric/Cupric_Reductase"/>
</dbReference>
<evidence type="ECO:0000256" key="9">
    <source>
        <dbReference type="SAM" id="Phobius"/>
    </source>
</evidence>
<dbReference type="PANTHER" id="PTHR32361:SF9">
    <property type="entry name" value="FERRIC REDUCTASE TRANSMEMBRANE COMPONENT 3-RELATED"/>
    <property type="match status" value="1"/>
</dbReference>
<feature type="transmembrane region" description="Helical" evidence="9">
    <location>
        <begin position="683"/>
        <end position="701"/>
    </location>
</feature>
<dbReference type="PANTHER" id="PTHR32361">
    <property type="entry name" value="FERRIC/CUPRIC REDUCTASE TRANSMEMBRANE COMPONENT"/>
    <property type="match status" value="1"/>
</dbReference>
<dbReference type="InterPro" id="IPR039261">
    <property type="entry name" value="FNR_nucleotide-bd"/>
</dbReference>
<keyword evidence="5 9" id="KW-1133">Transmembrane helix</keyword>
<accession>A0A9Q8T3K8</accession>
<evidence type="ECO:0000256" key="6">
    <source>
        <dbReference type="ARBA" id="ARBA00023002"/>
    </source>
</evidence>
<dbReference type="EMBL" id="CP019479">
    <property type="protein sequence ID" value="UQC88664.1"/>
    <property type="molecule type" value="Genomic_DNA"/>
</dbReference>
<dbReference type="GO" id="GO:0005886">
    <property type="term" value="C:plasma membrane"/>
    <property type="evidence" value="ECO:0007669"/>
    <property type="project" value="TreeGrafter"/>
</dbReference>
<evidence type="ECO:0000259" key="11">
    <source>
        <dbReference type="Pfam" id="PF08022"/>
    </source>
</evidence>
<dbReference type="Pfam" id="PF08030">
    <property type="entry name" value="NAD_binding_6"/>
    <property type="match status" value="1"/>
</dbReference>
<evidence type="ECO:0000313" key="14">
    <source>
        <dbReference type="Proteomes" id="UP000830671"/>
    </source>
</evidence>
<dbReference type="InterPro" id="IPR013130">
    <property type="entry name" value="Fe3_Rdtase_TM_dom"/>
</dbReference>
<dbReference type="Proteomes" id="UP000830671">
    <property type="component" value="Chromosome 7"/>
</dbReference>
<proteinExistence type="predicted"/>
<feature type="domain" description="Ferric oxidoreductase" evidence="10">
    <location>
        <begin position="604"/>
        <end position="722"/>
    </location>
</feature>
<feature type="transmembrane region" description="Helical" evidence="9">
    <location>
        <begin position="708"/>
        <end position="737"/>
    </location>
</feature>
<evidence type="ECO:0000313" key="13">
    <source>
        <dbReference type="EMBL" id="UQC88664.1"/>
    </source>
</evidence>
<organism evidence="13 14">
    <name type="scientific">Colletotrichum lupini</name>
    <dbReference type="NCBI Taxonomy" id="145971"/>
    <lineage>
        <taxon>Eukaryota</taxon>
        <taxon>Fungi</taxon>
        <taxon>Dikarya</taxon>
        <taxon>Ascomycota</taxon>
        <taxon>Pezizomycotina</taxon>
        <taxon>Sordariomycetes</taxon>
        <taxon>Hypocreomycetidae</taxon>
        <taxon>Glomerellales</taxon>
        <taxon>Glomerellaceae</taxon>
        <taxon>Colletotrichum</taxon>
        <taxon>Colletotrichum acutatum species complex</taxon>
    </lineage>
</organism>
<evidence type="ECO:0000256" key="8">
    <source>
        <dbReference type="ARBA" id="ARBA00023136"/>
    </source>
</evidence>
<dbReference type="SUPFAM" id="SSF52343">
    <property type="entry name" value="Ferredoxin reductase-like, C-terminal NADP-linked domain"/>
    <property type="match status" value="1"/>
</dbReference>